<dbReference type="RefSeq" id="WP_168631656.1">
    <property type="nucleotide sequence ID" value="NZ_BONL01000017.1"/>
</dbReference>
<reference evidence="3 4" key="1">
    <citation type="submission" date="2020-04" db="EMBL/GenBank/DDBJ databases">
        <title>MicrobeNet Type strains.</title>
        <authorList>
            <person name="Nicholson A.C."/>
        </authorList>
    </citation>
    <scope>NUCLEOTIDE SEQUENCE [LARGE SCALE GENOMIC DNA]</scope>
    <source>
        <strain evidence="3 4">ATCC BAA-788</strain>
    </source>
</reference>
<evidence type="ECO:0000313" key="3">
    <source>
        <dbReference type="EMBL" id="NKY24533.1"/>
    </source>
</evidence>
<gene>
    <name evidence="3" type="ORF">HGA03_17885</name>
</gene>
<feature type="transmembrane region" description="Helical" evidence="2">
    <location>
        <begin position="101"/>
        <end position="121"/>
    </location>
</feature>
<accession>A0A7X6R0S0</accession>
<evidence type="ECO:0000256" key="1">
    <source>
        <dbReference type="SAM" id="MobiDB-lite"/>
    </source>
</evidence>
<feature type="transmembrane region" description="Helical" evidence="2">
    <location>
        <begin position="70"/>
        <end position="89"/>
    </location>
</feature>
<comment type="caution">
    <text evidence="3">The sequence shown here is derived from an EMBL/GenBank/DDBJ whole genome shotgun (WGS) entry which is preliminary data.</text>
</comment>
<organism evidence="3 4">
    <name type="scientific">Cellulomonas denverensis</name>
    <dbReference type="NCBI Taxonomy" id="264297"/>
    <lineage>
        <taxon>Bacteria</taxon>
        <taxon>Bacillati</taxon>
        <taxon>Actinomycetota</taxon>
        <taxon>Actinomycetes</taxon>
        <taxon>Micrococcales</taxon>
        <taxon>Cellulomonadaceae</taxon>
        <taxon>Cellulomonas</taxon>
    </lineage>
</organism>
<dbReference type="EMBL" id="JAAXOX010000017">
    <property type="protein sequence ID" value="NKY24533.1"/>
    <property type="molecule type" value="Genomic_DNA"/>
</dbReference>
<protein>
    <submittedName>
        <fullName evidence="3">DUF3017 domain-containing protein</fullName>
    </submittedName>
</protein>
<dbReference type="Proteomes" id="UP000581206">
    <property type="component" value="Unassembled WGS sequence"/>
</dbReference>
<sequence>MTPTTPGQSAADPLLEDPDARFGPDGQPLDPREIARASLEAGRNASLWTVAGAVLACVAAALVWGPALGATLFAALLAVCAVVRAVVRGPGPAVLVVRKRAVDVLVLSVLALGIGALAQILP</sequence>
<evidence type="ECO:0000256" key="2">
    <source>
        <dbReference type="SAM" id="Phobius"/>
    </source>
</evidence>
<keyword evidence="2" id="KW-1133">Transmembrane helix</keyword>
<proteinExistence type="predicted"/>
<keyword evidence="2" id="KW-0812">Transmembrane</keyword>
<keyword evidence="2" id="KW-0472">Membrane</keyword>
<feature type="region of interest" description="Disordered" evidence="1">
    <location>
        <begin position="1"/>
        <end position="28"/>
    </location>
</feature>
<evidence type="ECO:0000313" key="4">
    <source>
        <dbReference type="Proteomes" id="UP000581206"/>
    </source>
</evidence>
<dbReference type="AlphaFoldDB" id="A0A7X6R0S0"/>
<keyword evidence="4" id="KW-1185">Reference proteome</keyword>
<name>A0A7X6R0S0_9CELL</name>